<evidence type="ECO:0000256" key="1">
    <source>
        <dbReference type="ARBA" id="ARBA00004141"/>
    </source>
</evidence>
<dbReference type="EMBL" id="CAJOBZ010000046">
    <property type="protein sequence ID" value="CAF4912625.1"/>
    <property type="molecule type" value="Genomic_DNA"/>
</dbReference>
<feature type="transmembrane region" description="Helical" evidence="8">
    <location>
        <begin position="181"/>
        <end position="203"/>
    </location>
</feature>
<feature type="transmembrane region" description="Helical" evidence="8">
    <location>
        <begin position="147"/>
        <end position="169"/>
    </location>
</feature>
<dbReference type="PROSITE" id="PS00221">
    <property type="entry name" value="MIP"/>
    <property type="match status" value="1"/>
</dbReference>
<sequence length="247" mass="26136">MSSHLQPGDEVQDLKSCSLDLSGEYTTIGTKDDGVETWRILTSELVATAMLVFLSCLPACGESSPLLTRAVAAGLTVALLVQCFDHVSGAHMNPAITLAAVFSGRVSMARGVGMMVAQAIGAISGALAAVMLNNRKSSYCVTMPNGVVWRAAAVEAVCTCCLTLANLSAWDIRNRRWHDSWPLRVGLAVSALTLAAGEISGASFNPLRSFAPALLSAHWDHHWVYWVGPLGGASGATALYVALWRLH</sequence>
<protein>
    <submittedName>
        <fullName evidence="9">Uncharacterized protein</fullName>
    </submittedName>
</protein>
<keyword evidence="10" id="KW-1185">Reference proteome</keyword>
<dbReference type="PANTHER" id="PTHR19139:SF270">
    <property type="entry name" value="ENTOMOGLYCEROPORIN 1-RELATED"/>
    <property type="match status" value="1"/>
</dbReference>
<accession>A0A821VSZ7</accession>
<dbReference type="PRINTS" id="PR00783">
    <property type="entry name" value="MINTRINSICP"/>
</dbReference>
<dbReference type="AlphaFoldDB" id="A0A821VSZ7"/>
<dbReference type="OrthoDB" id="3222at2759"/>
<keyword evidence="6 8" id="KW-0472">Membrane</keyword>
<dbReference type="InterPro" id="IPR034294">
    <property type="entry name" value="Aquaporin_transptr"/>
</dbReference>
<dbReference type="GO" id="GO:0015267">
    <property type="term" value="F:channel activity"/>
    <property type="evidence" value="ECO:0007669"/>
    <property type="project" value="InterPro"/>
</dbReference>
<comment type="caution">
    <text evidence="9">The sequence shown here is derived from an EMBL/GenBank/DDBJ whole genome shotgun (WGS) entry which is preliminary data.</text>
</comment>
<proteinExistence type="inferred from homology"/>
<reference evidence="9" key="1">
    <citation type="submission" date="2021-02" db="EMBL/GenBank/DDBJ databases">
        <authorList>
            <person name="Steward A R."/>
        </authorList>
    </citation>
    <scope>NUCLEOTIDE SEQUENCE</scope>
</reference>
<evidence type="ECO:0000313" key="9">
    <source>
        <dbReference type="EMBL" id="CAF4912625.1"/>
    </source>
</evidence>
<dbReference type="Gene3D" id="1.20.1080.10">
    <property type="entry name" value="Glycerol uptake facilitator protein"/>
    <property type="match status" value="1"/>
</dbReference>
<evidence type="ECO:0000256" key="8">
    <source>
        <dbReference type="SAM" id="Phobius"/>
    </source>
</evidence>
<comment type="similarity">
    <text evidence="2 7">Belongs to the MIP/aquaporin (TC 1.A.8) family.</text>
</comment>
<dbReference type="Proteomes" id="UP000663880">
    <property type="component" value="Unassembled WGS sequence"/>
</dbReference>
<evidence type="ECO:0000256" key="3">
    <source>
        <dbReference type="ARBA" id="ARBA00022448"/>
    </source>
</evidence>
<evidence type="ECO:0000256" key="2">
    <source>
        <dbReference type="ARBA" id="ARBA00006175"/>
    </source>
</evidence>
<dbReference type="SUPFAM" id="SSF81338">
    <property type="entry name" value="Aquaporin-like"/>
    <property type="match status" value="1"/>
</dbReference>
<keyword evidence="5 8" id="KW-1133">Transmembrane helix</keyword>
<evidence type="ECO:0000256" key="6">
    <source>
        <dbReference type="ARBA" id="ARBA00023136"/>
    </source>
</evidence>
<evidence type="ECO:0000256" key="7">
    <source>
        <dbReference type="RuleBase" id="RU000477"/>
    </source>
</evidence>
<keyword evidence="4 7" id="KW-0812">Transmembrane</keyword>
<evidence type="ECO:0000256" key="4">
    <source>
        <dbReference type="ARBA" id="ARBA00022692"/>
    </source>
</evidence>
<gene>
    <name evidence="9" type="ORF">PMACD_LOCUS12283</name>
</gene>
<feature type="transmembrane region" description="Helical" evidence="8">
    <location>
        <begin position="112"/>
        <end position="132"/>
    </location>
</feature>
<keyword evidence="3 7" id="KW-0813">Transport</keyword>
<feature type="transmembrane region" description="Helical" evidence="8">
    <location>
        <begin position="223"/>
        <end position="243"/>
    </location>
</feature>
<dbReference type="Pfam" id="PF00230">
    <property type="entry name" value="MIP"/>
    <property type="match status" value="1"/>
</dbReference>
<dbReference type="PANTHER" id="PTHR19139">
    <property type="entry name" value="AQUAPORIN TRANSPORTER"/>
    <property type="match status" value="1"/>
</dbReference>
<dbReference type="GO" id="GO:0005886">
    <property type="term" value="C:plasma membrane"/>
    <property type="evidence" value="ECO:0007669"/>
    <property type="project" value="TreeGrafter"/>
</dbReference>
<evidence type="ECO:0000256" key="5">
    <source>
        <dbReference type="ARBA" id="ARBA00022989"/>
    </source>
</evidence>
<name>A0A821VSZ7_9NEOP</name>
<comment type="subcellular location">
    <subcellularLocation>
        <location evidence="1">Membrane</location>
        <topology evidence="1">Multi-pass membrane protein</topology>
    </subcellularLocation>
</comment>
<dbReference type="InterPro" id="IPR023271">
    <property type="entry name" value="Aquaporin-like"/>
</dbReference>
<dbReference type="InterPro" id="IPR022357">
    <property type="entry name" value="MIP_CS"/>
</dbReference>
<evidence type="ECO:0000313" key="10">
    <source>
        <dbReference type="Proteomes" id="UP000663880"/>
    </source>
</evidence>
<dbReference type="InterPro" id="IPR000425">
    <property type="entry name" value="MIP"/>
</dbReference>
<organism evidence="9 10">
    <name type="scientific">Pieris macdunnoughi</name>
    <dbReference type="NCBI Taxonomy" id="345717"/>
    <lineage>
        <taxon>Eukaryota</taxon>
        <taxon>Metazoa</taxon>
        <taxon>Ecdysozoa</taxon>
        <taxon>Arthropoda</taxon>
        <taxon>Hexapoda</taxon>
        <taxon>Insecta</taxon>
        <taxon>Pterygota</taxon>
        <taxon>Neoptera</taxon>
        <taxon>Endopterygota</taxon>
        <taxon>Lepidoptera</taxon>
        <taxon>Glossata</taxon>
        <taxon>Ditrysia</taxon>
        <taxon>Papilionoidea</taxon>
        <taxon>Pieridae</taxon>
        <taxon>Pierinae</taxon>
        <taxon>Pieris</taxon>
    </lineage>
</organism>